<dbReference type="GeneID" id="90076916"/>
<reference evidence="2 3" key="1">
    <citation type="journal article" date="2023" name="Elife">
        <title>Identification of key yeast species and microbe-microbe interactions impacting larval growth of Drosophila in the wild.</title>
        <authorList>
            <person name="Mure A."/>
            <person name="Sugiura Y."/>
            <person name="Maeda R."/>
            <person name="Honda K."/>
            <person name="Sakurai N."/>
            <person name="Takahashi Y."/>
            <person name="Watada M."/>
            <person name="Katoh T."/>
            <person name="Gotoh A."/>
            <person name="Gotoh Y."/>
            <person name="Taniguchi I."/>
            <person name="Nakamura K."/>
            <person name="Hayashi T."/>
            <person name="Katayama T."/>
            <person name="Uemura T."/>
            <person name="Hattori Y."/>
        </authorList>
    </citation>
    <scope>NUCLEOTIDE SEQUENCE [LARGE SCALE GENOMIC DNA]</scope>
    <source>
        <strain evidence="2 3">SC-9</strain>
    </source>
</reference>
<comment type="caution">
    <text evidence="2">The sequence shown here is derived from an EMBL/GenBank/DDBJ whole genome shotgun (WGS) entry which is preliminary data.</text>
</comment>
<dbReference type="RefSeq" id="XP_064855923.1">
    <property type="nucleotide sequence ID" value="XM_064999851.1"/>
</dbReference>
<dbReference type="AlphaFoldDB" id="A0AAV5QVG2"/>
<feature type="region of interest" description="Disordered" evidence="1">
    <location>
        <begin position="1"/>
        <end position="22"/>
    </location>
</feature>
<dbReference type="Proteomes" id="UP001360560">
    <property type="component" value="Unassembled WGS sequence"/>
</dbReference>
<dbReference type="EMBL" id="BTFZ01000020">
    <property type="protein sequence ID" value="GMM38928.1"/>
    <property type="molecule type" value="Genomic_DNA"/>
</dbReference>
<sequence length="85" mass="9404">MEKEKSGVNKTTPPSAAPQTAAPPLSRAAIFWFDTILNIRLVIDWLDLDRPTDIVQSKNSTSLLSSRSTSTQMSTKTNVKSPWNN</sequence>
<feature type="region of interest" description="Disordered" evidence="1">
    <location>
        <begin position="57"/>
        <end position="85"/>
    </location>
</feature>
<accession>A0AAV5QVG2</accession>
<name>A0AAV5QVG2_9ASCO</name>
<proteinExistence type="predicted"/>
<organism evidence="2 3">
    <name type="scientific">Saccharomycopsis crataegensis</name>
    <dbReference type="NCBI Taxonomy" id="43959"/>
    <lineage>
        <taxon>Eukaryota</taxon>
        <taxon>Fungi</taxon>
        <taxon>Dikarya</taxon>
        <taxon>Ascomycota</taxon>
        <taxon>Saccharomycotina</taxon>
        <taxon>Saccharomycetes</taxon>
        <taxon>Saccharomycopsidaceae</taxon>
        <taxon>Saccharomycopsis</taxon>
    </lineage>
</organism>
<protein>
    <submittedName>
        <fullName evidence="2">Uncharacterized protein</fullName>
    </submittedName>
</protein>
<feature type="compositionally biased region" description="Low complexity" evidence="1">
    <location>
        <begin position="11"/>
        <end position="22"/>
    </location>
</feature>
<evidence type="ECO:0000313" key="2">
    <source>
        <dbReference type="EMBL" id="GMM38928.1"/>
    </source>
</evidence>
<evidence type="ECO:0000256" key="1">
    <source>
        <dbReference type="SAM" id="MobiDB-lite"/>
    </source>
</evidence>
<feature type="compositionally biased region" description="Low complexity" evidence="1">
    <location>
        <begin position="57"/>
        <end position="77"/>
    </location>
</feature>
<keyword evidence="3" id="KW-1185">Reference proteome</keyword>
<gene>
    <name evidence="2" type="ORF">DASC09_062670</name>
</gene>
<evidence type="ECO:0000313" key="3">
    <source>
        <dbReference type="Proteomes" id="UP001360560"/>
    </source>
</evidence>